<protein>
    <submittedName>
        <fullName evidence="2">Uncharacterized protein</fullName>
    </submittedName>
</protein>
<dbReference type="Proteomes" id="UP000290572">
    <property type="component" value="Unassembled WGS sequence"/>
</dbReference>
<evidence type="ECO:0000313" key="4">
    <source>
        <dbReference type="Proteomes" id="UP000290572"/>
    </source>
</evidence>
<feature type="compositionally biased region" description="Acidic residues" evidence="1">
    <location>
        <begin position="19"/>
        <end position="30"/>
    </location>
</feature>
<dbReference type="STRING" id="84645.A0A498MQS6"/>
<evidence type="ECO:0000256" key="1">
    <source>
        <dbReference type="SAM" id="MobiDB-lite"/>
    </source>
</evidence>
<gene>
    <name evidence="3" type="ORF">ROHU_001558</name>
    <name evidence="2" type="ORF">ROHU_023690</name>
</gene>
<organism evidence="2 4">
    <name type="scientific">Labeo rohita</name>
    <name type="common">Indian major carp</name>
    <name type="synonym">Cyprinus rohita</name>
    <dbReference type="NCBI Taxonomy" id="84645"/>
    <lineage>
        <taxon>Eukaryota</taxon>
        <taxon>Metazoa</taxon>
        <taxon>Chordata</taxon>
        <taxon>Craniata</taxon>
        <taxon>Vertebrata</taxon>
        <taxon>Euteleostomi</taxon>
        <taxon>Actinopterygii</taxon>
        <taxon>Neopterygii</taxon>
        <taxon>Teleostei</taxon>
        <taxon>Ostariophysi</taxon>
        <taxon>Cypriniformes</taxon>
        <taxon>Cyprinidae</taxon>
        <taxon>Labeoninae</taxon>
        <taxon>Labeonini</taxon>
        <taxon>Labeo</taxon>
    </lineage>
</organism>
<name>A0A498MQS6_LABRO</name>
<accession>A0A498MQS6</accession>
<reference evidence="2 4" key="1">
    <citation type="submission" date="2018-03" db="EMBL/GenBank/DDBJ databases">
        <title>Draft genome sequence of Rohu Carp (Labeo rohita).</title>
        <authorList>
            <person name="Das P."/>
            <person name="Kushwaha B."/>
            <person name="Joshi C.G."/>
            <person name="Kumar D."/>
            <person name="Nagpure N.S."/>
            <person name="Sahoo L."/>
            <person name="Das S.P."/>
            <person name="Bit A."/>
            <person name="Patnaik S."/>
            <person name="Meher P.K."/>
            <person name="Jayasankar P."/>
            <person name="Koringa P.G."/>
            <person name="Patel N.V."/>
            <person name="Hinsu A.T."/>
            <person name="Kumar R."/>
            <person name="Pandey M."/>
            <person name="Agarwal S."/>
            <person name="Srivastava S."/>
            <person name="Singh M."/>
            <person name="Iquebal M.A."/>
            <person name="Jaiswal S."/>
            <person name="Angadi U.B."/>
            <person name="Kumar N."/>
            <person name="Raza M."/>
            <person name="Shah T.M."/>
            <person name="Rai A."/>
            <person name="Jena J.K."/>
        </authorList>
    </citation>
    <scope>NUCLEOTIDE SEQUENCE [LARGE SCALE GENOMIC DNA]</scope>
    <source>
        <strain evidence="2">DASCIFA01</strain>
        <tissue evidence="2">Testis</tissue>
    </source>
</reference>
<proteinExistence type="predicted"/>
<sequence length="137" mass="14836">MPSPDTNMECPSTPVDVVDAPEIEEQESADESLMAVERSGDESEDSGEVIPTDLLPDAVRRYPVPAQRSKEAAPVEPRVPVPVPRQSQRQTASKHGNPYNLPKSACNAVSFTPDILSQVLAGMEMYTSEKLKSIVDG</sequence>
<dbReference type="EMBL" id="QBIY01005276">
    <property type="protein sequence ID" value="RXN37957.1"/>
    <property type="molecule type" value="Genomic_DNA"/>
</dbReference>
<feature type="compositionally biased region" description="Polar residues" evidence="1">
    <location>
        <begin position="1"/>
        <end position="10"/>
    </location>
</feature>
<dbReference type="EMBL" id="QBIY01012603">
    <property type="protein sequence ID" value="RXN22183.1"/>
    <property type="molecule type" value="Genomic_DNA"/>
</dbReference>
<comment type="caution">
    <text evidence="2">The sequence shown here is derived from an EMBL/GenBank/DDBJ whole genome shotgun (WGS) entry which is preliminary data.</text>
</comment>
<keyword evidence="4" id="KW-1185">Reference proteome</keyword>
<evidence type="ECO:0000313" key="2">
    <source>
        <dbReference type="EMBL" id="RXN22183.1"/>
    </source>
</evidence>
<feature type="region of interest" description="Disordered" evidence="1">
    <location>
        <begin position="1"/>
        <end position="53"/>
    </location>
</feature>
<evidence type="ECO:0000313" key="3">
    <source>
        <dbReference type="EMBL" id="RXN37957.1"/>
    </source>
</evidence>
<feature type="region of interest" description="Disordered" evidence="1">
    <location>
        <begin position="65"/>
        <end position="101"/>
    </location>
</feature>
<dbReference type="AlphaFoldDB" id="A0A498MQS6"/>